<protein>
    <submittedName>
        <fullName evidence="2">Uncharacterized protein</fullName>
    </submittedName>
</protein>
<dbReference type="AlphaFoldDB" id="A0A4V4HCT4"/>
<accession>A0A4V4HCT4</accession>
<evidence type="ECO:0000256" key="1">
    <source>
        <dbReference type="SAM" id="MobiDB-lite"/>
    </source>
</evidence>
<dbReference type="Gene3D" id="1.10.3630.10">
    <property type="entry name" value="yeast vps74-n-term truncation variant domain like"/>
    <property type="match status" value="1"/>
</dbReference>
<name>A0A4V4HCT4_DENBC</name>
<evidence type="ECO:0000313" key="2">
    <source>
        <dbReference type="EMBL" id="THU84595.1"/>
    </source>
</evidence>
<reference evidence="2 3" key="1">
    <citation type="journal article" date="2019" name="Nat. Ecol. Evol.">
        <title>Megaphylogeny resolves global patterns of mushroom evolution.</title>
        <authorList>
            <person name="Varga T."/>
            <person name="Krizsan K."/>
            <person name="Foldi C."/>
            <person name="Dima B."/>
            <person name="Sanchez-Garcia M."/>
            <person name="Sanchez-Ramirez S."/>
            <person name="Szollosi G.J."/>
            <person name="Szarkandi J.G."/>
            <person name="Papp V."/>
            <person name="Albert L."/>
            <person name="Andreopoulos W."/>
            <person name="Angelini C."/>
            <person name="Antonin V."/>
            <person name="Barry K.W."/>
            <person name="Bougher N.L."/>
            <person name="Buchanan P."/>
            <person name="Buyck B."/>
            <person name="Bense V."/>
            <person name="Catcheside P."/>
            <person name="Chovatia M."/>
            <person name="Cooper J."/>
            <person name="Damon W."/>
            <person name="Desjardin D."/>
            <person name="Finy P."/>
            <person name="Geml J."/>
            <person name="Haridas S."/>
            <person name="Hughes K."/>
            <person name="Justo A."/>
            <person name="Karasinski D."/>
            <person name="Kautmanova I."/>
            <person name="Kiss B."/>
            <person name="Kocsube S."/>
            <person name="Kotiranta H."/>
            <person name="LaButti K.M."/>
            <person name="Lechner B.E."/>
            <person name="Liimatainen K."/>
            <person name="Lipzen A."/>
            <person name="Lukacs Z."/>
            <person name="Mihaltcheva S."/>
            <person name="Morgado L.N."/>
            <person name="Niskanen T."/>
            <person name="Noordeloos M.E."/>
            <person name="Ohm R.A."/>
            <person name="Ortiz-Santana B."/>
            <person name="Ovrebo C."/>
            <person name="Racz N."/>
            <person name="Riley R."/>
            <person name="Savchenko A."/>
            <person name="Shiryaev A."/>
            <person name="Soop K."/>
            <person name="Spirin V."/>
            <person name="Szebenyi C."/>
            <person name="Tomsovsky M."/>
            <person name="Tulloss R.E."/>
            <person name="Uehling J."/>
            <person name="Grigoriev I.V."/>
            <person name="Vagvolgyi C."/>
            <person name="Papp T."/>
            <person name="Martin F.M."/>
            <person name="Miettinen O."/>
            <person name="Hibbett D.S."/>
            <person name="Nagy L.G."/>
        </authorList>
    </citation>
    <scope>NUCLEOTIDE SEQUENCE [LARGE SCALE GENOMIC DNA]</scope>
    <source>
        <strain evidence="2 3">CBS 962.96</strain>
    </source>
</reference>
<keyword evidence="3" id="KW-1185">Reference proteome</keyword>
<dbReference type="Proteomes" id="UP000297245">
    <property type="component" value="Unassembled WGS sequence"/>
</dbReference>
<dbReference type="OrthoDB" id="2189106at2759"/>
<dbReference type="EMBL" id="ML179591">
    <property type="protein sequence ID" value="THU84595.1"/>
    <property type="molecule type" value="Genomic_DNA"/>
</dbReference>
<proteinExistence type="predicted"/>
<organism evidence="2 3">
    <name type="scientific">Dendrothele bispora (strain CBS 962.96)</name>
    <dbReference type="NCBI Taxonomy" id="1314807"/>
    <lineage>
        <taxon>Eukaryota</taxon>
        <taxon>Fungi</taxon>
        <taxon>Dikarya</taxon>
        <taxon>Basidiomycota</taxon>
        <taxon>Agaricomycotina</taxon>
        <taxon>Agaricomycetes</taxon>
        <taxon>Agaricomycetidae</taxon>
        <taxon>Agaricales</taxon>
        <taxon>Agaricales incertae sedis</taxon>
        <taxon>Dendrothele</taxon>
    </lineage>
</organism>
<gene>
    <name evidence="2" type="ORF">K435DRAFT_870133</name>
</gene>
<dbReference type="InterPro" id="IPR038261">
    <property type="entry name" value="GPP34-like_sf"/>
</dbReference>
<sequence>MASMLDNAFGRIGYEEREGALQRADEILGGFMSWPFGSAGESIGFALSSSPMSNPREKKKLVHGSRIATGSSGDGSRENILGGTDDGAQAEEEDEFRVGSGGFESAA</sequence>
<feature type="region of interest" description="Disordered" evidence="1">
    <location>
        <begin position="48"/>
        <end position="107"/>
    </location>
</feature>
<evidence type="ECO:0000313" key="3">
    <source>
        <dbReference type="Proteomes" id="UP000297245"/>
    </source>
</evidence>